<comment type="caution">
    <text evidence="2">The sequence shown here is derived from an EMBL/GenBank/DDBJ whole genome shotgun (WGS) entry which is preliminary data.</text>
</comment>
<dbReference type="RefSeq" id="WP_377767638.1">
    <property type="nucleotide sequence ID" value="NZ_JBHULB010000037.1"/>
</dbReference>
<evidence type="ECO:0000313" key="3">
    <source>
        <dbReference type="Proteomes" id="UP001597526"/>
    </source>
</evidence>
<evidence type="ECO:0000259" key="1">
    <source>
        <dbReference type="Pfam" id="PF01939"/>
    </source>
</evidence>
<evidence type="ECO:0000313" key="2">
    <source>
        <dbReference type="EMBL" id="MFD2588097.1"/>
    </source>
</evidence>
<dbReference type="GO" id="GO:0004519">
    <property type="term" value="F:endonuclease activity"/>
    <property type="evidence" value="ECO:0007669"/>
    <property type="project" value="UniProtKB-KW"/>
</dbReference>
<dbReference type="InterPro" id="IPR011856">
    <property type="entry name" value="tRNA_endonuc-like_dom_sf"/>
</dbReference>
<dbReference type="InterPro" id="IPR048301">
    <property type="entry name" value="NucS_C"/>
</dbReference>
<protein>
    <submittedName>
        <fullName evidence="2">Endonuclease NucS domain-containing protein</fullName>
    </submittedName>
</protein>
<dbReference type="Pfam" id="PF01939">
    <property type="entry name" value="NucS_C"/>
    <property type="match status" value="1"/>
</dbReference>
<reference evidence="3" key="1">
    <citation type="journal article" date="2019" name="Int. J. Syst. Evol. Microbiol.">
        <title>The Global Catalogue of Microorganisms (GCM) 10K type strain sequencing project: providing services to taxonomists for standard genome sequencing and annotation.</title>
        <authorList>
            <consortium name="The Broad Institute Genomics Platform"/>
            <consortium name="The Broad Institute Genome Sequencing Center for Infectious Disease"/>
            <person name="Wu L."/>
            <person name="Ma J."/>
        </authorList>
    </citation>
    <scope>NUCLEOTIDE SEQUENCE [LARGE SCALE GENOMIC DNA]</scope>
    <source>
        <strain evidence="3">KCTC 52368</strain>
    </source>
</reference>
<keyword evidence="3" id="KW-1185">Reference proteome</keyword>
<dbReference type="EMBL" id="JBHULB010000037">
    <property type="protein sequence ID" value="MFD2588097.1"/>
    <property type="molecule type" value="Genomic_DNA"/>
</dbReference>
<keyword evidence="2" id="KW-0378">Hydrolase</keyword>
<accession>A0ABW5MXP7</accession>
<gene>
    <name evidence="2" type="ORF">ACFSQJ_14215</name>
</gene>
<proteinExistence type="predicted"/>
<feature type="domain" description="Endonuclease NucS C-terminal" evidence="1">
    <location>
        <begin position="148"/>
        <end position="219"/>
    </location>
</feature>
<organism evidence="2 3">
    <name type="scientific">Croceitalea marina</name>
    <dbReference type="NCBI Taxonomy" id="1775166"/>
    <lineage>
        <taxon>Bacteria</taxon>
        <taxon>Pseudomonadati</taxon>
        <taxon>Bacteroidota</taxon>
        <taxon>Flavobacteriia</taxon>
        <taxon>Flavobacteriales</taxon>
        <taxon>Flavobacteriaceae</taxon>
        <taxon>Croceitalea</taxon>
    </lineage>
</organism>
<sequence>MEKEKFKIWLIRNGYADNTSTSYSYAIDKISKHLSEKRNENIDVYSINDLPTIKKLVESYSTVGNYSETGNEGRGTVRNAIKALYKFKENADDLSYELADEEIENDEVTDLSITNFSYERDLKNSMVSQIAELFPEYKIFGNQNEGVEYLIEGKRIDILLEKSDGELLAVELKSGVANFKVFGQLSMYLGLLMDRFPNKQIKGCIVAGEIDLTLKSATKTTNLISLKTYRMKLELQDE</sequence>
<keyword evidence="2" id="KW-0540">Nuclease</keyword>
<name>A0ABW5MXP7_9FLAO</name>
<dbReference type="Proteomes" id="UP001597526">
    <property type="component" value="Unassembled WGS sequence"/>
</dbReference>
<keyword evidence="2" id="KW-0255">Endonuclease</keyword>
<dbReference type="Gene3D" id="3.40.1350.10">
    <property type="match status" value="1"/>
</dbReference>